<dbReference type="GO" id="GO:0047804">
    <property type="term" value="F:cysteine-S-conjugate beta-lyase activity"/>
    <property type="evidence" value="ECO:0007669"/>
    <property type="project" value="InterPro"/>
</dbReference>
<dbReference type="GO" id="GO:0030170">
    <property type="term" value="F:pyridoxal phosphate binding"/>
    <property type="evidence" value="ECO:0007669"/>
    <property type="project" value="InterPro"/>
</dbReference>
<evidence type="ECO:0000256" key="3">
    <source>
        <dbReference type="ARBA" id="ARBA00022898"/>
    </source>
</evidence>
<keyword evidence="3 6" id="KW-0663">Pyridoxal phosphate</keyword>
<dbReference type="GO" id="GO:0019346">
    <property type="term" value="P:transsulfuration"/>
    <property type="evidence" value="ECO:0007669"/>
    <property type="project" value="InterPro"/>
</dbReference>
<dbReference type="InterPro" id="IPR015424">
    <property type="entry name" value="PyrdxlP-dep_Trfase"/>
</dbReference>
<dbReference type="EMBL" id="LXHC01000016">
    <property type="protein sequence ID" value="OAU96656.1"/>
    <property type="molecule type" value="Genomic_DNA"/>
</dbReference>
<feature type="modified residue" description="N6-(pyridoxal phosphate)lysine" evidence="6">
    <location>
        <position position="205"/>
    </location>
</feature>
<comment type="cofactor">
    <cofactor evidence="1 7">
        <name>pyridoxal 5'-phosphate</name>
        <dbReference type="ChEBI" id="CHEBI:597326"/>
    </cofactor>
</comment>
<evidence type="ECO:0000256" key="6">
    <source>
        <dbReference type="PIRSR" id="PIRSR001434-2"/>
    </source>
</evidence>
<sequence>MDKHTQLIHDPRLAPIQINSLQPPVYRASTIIFDNTQALFQRHWSDRYDYSYGTHGTPTTYLLADQMARLEGGNHALLAPSGLAAIVLVNTALLGQGDEVWVTENMYSPNLEHLRELQKRYGVVIKIYDPLDAKSFQPTPACKLIWLEAAGSVTLEFPDLQGLIKIAKEHHVCIALDSTWGAGLAYSPFDLDGASVDICVHALTKYPSGGGDVLMGSIVTQDEALHKQLLRMHALLGFSISGDDCARVYRSLPTLALRYATQSKSAIELLAHLKHEPAFAQVLHPANPDTLGHHFWQQNCPTGLSAGLVSVVFDERYAWADVCRFCDALKIFKLGFSWGSATSLVMLYDLTKMRTLPSLHLQGRYVVRFCVGLEAPKDLIDDIKTALGSLNYDEKSK</sequence>
<dbReference type="AlphaFoldDB" id="A0A198UJT4"/>
<dbReference type="InterPro" id="IPR000277">
    <property type="entry name" value="Cys/Met-Metab_PyrdxlP-dep_enz"/>
</dbReference>
<evidence type="ECO:0000313" key="8">
    <source>
        <dbReference type="EMBL" id="OAU96656.1"/>
    </source>
</evidence>
<reference evidence="8 9" key="1">
    <citation type="journal article" date="2016" name="Genome Biol. Evol.">
        <title>Comparative Genomic Analyses of the Moraxella catarrhalis Serosensitive and Seroresistant Lineages Demonstrate Their Independent Evolution.</title>
        <authorList>
            <person name="Earl J.P."/>
            <person name="de Vries S.P."/>
            <person name="Ahmed A."/>
            <person name="Powell E."/>
            <person name="Schultz M.P."/>
            <person name="Hermans P.W."/>
            <person name="Hill D.J."/>
            <person name="Zhou Z."/>
            <person name="Constantinidou C.I."/>
            <person name="Hu F.Z."/>
            <person name="Bootsma H.J."/>
            <person name="Ehrlich G.D."/>
        </authorList>
    </citation>
    <scope>NUCLEOTIDE SEQUENCE [LARGE SCALE GENOMIC DNA]</scope>
    <source>
        <strain evidence="8 9">Z7542</strain>
    </source>
</reference>
<dbReference type="PATRIC" id="fig|480.237.peg.7"/>
<dbReference type="Pfam" id="PF01053">
    <property type="entry name" value="Cys_Met_Meta_PP"/>
    <property type="match status" value="1"/>
</dbReference>
<gene>
    <name evidence="8" type="ORF">AO384_0817</name>
</gene>
<dbReference type="PIRSF" id="PIRSF001434">
    <property type="entry name" value="CGS"/>
    <property type="match status" value="1"/>
</dbReference>
<dbReference type="Proteomes" id="UP000078228">
    <property type="component" value="Unassembled WGS sequence"/>
</dbReference>
<evidence type="ECO:0000256" key="1">
    <source>
        <dbReference type="ARBA" id="ARBA00001933"/>
    </source>
</evidence>
<proteinExistence type="inferred from homology"/>
<dbReference type="PANTHER" id="PTHR43500">
    <property type="entry name" value="CYSTATHIONINE BETA-LYASE-RELATED"/>
    <property type="match status" value="1"/>
</dbReference>
<dbReference type="SUPFAM" id="SSF53383">
    <property type="entry name" value="PLP-dependent transferases"/>
    <property type="match status" value="1"/>
</dbReference>
<evidence type="ECO:0000256" key="4">
    <source>
        <dbReference type="ARBA" id="ARBA00023239"/>
    </source>
</evidence>
<keyword evidence="4 8" id="KW-0456">Lyase</keyword>
<keyword evidence="9" id="KW-1185">Reference proteome</keyword>
<dbReference type="OrthoDB" id="9805807at2"/>
<evidence type="ECO:0000256" key="7">
    <source>
        <dbReference type="RuleBase" id="RU362118"/>
    </source>
</evidence>
<dbReference type="InterPro" id="IPR015421">
    <property type="entry name" value="PyrdxlP-dep_Trfase_major"/>
</dbReference>
<organism evidence="8 9">
    <name type="scientific">Moraxella catarrhalis</name>
    <name type="common">Branhamella catarrhalis</name>
    <dbReference type="NCBI Taxonomy" id="480"/>
    <lineage>
        <taxon>Bacteria</taxon>
        <taxon>Pseudomonadati</taxon>
        <taxon>Pseudomonadota</taxon>
        <taxon>Gammaproteobacteria</taxon>
        <taxon>Moraxellales</taxon>
        <taxon>Moraxellaceae</taxon>
        <taxon>Moraxella</taxon>
    </lineage>
</organism>
<dbReference type="RefSeq" id="WP_064610261.1">
    <property type="nucleotide sequence ID" value="NZ_LXHB01000029.1"/>
</dbReference>
<dbReference type="Gene3D" id="3.40.640.10">
    <property type="entry name" value="Type I PLP-dependent aspartate aminotransferase-like (Major domain)"/>
    <property type="match status" value="1"/>
</dbReference>
<protein>
    <submittedName>
        <fullName evidence="8">Cystathionine beta-lyase</fullName>
        <ecNumber evidence="8">4.4.1.8</ecNumber>
    </submittedName>
</protein>
<evidence type="ECO:0000313" key="9">
    <source>
        <dbReference type="Proteomes" id="UP000078228"/>
    </source>
</evidence>
<comment type="caution">
    <text evidence="8">The sequence shown here is derived from an EMBL/GenBank/DDBJ whole genome shotgun (WGS) entry which is preliminary data.</text>
</comment>
<name>A0A198UJT4_MORCA</name>
<dbReference type="Gene3D" id="3.90.1150.10">
    <property type="entry name" value="Aspartate Aminotransferase, domain 1"/>
    <property type="match status" value="1"/>
</dbReference>
<comment type="catalytic activity">
    <reaction evidence="5">
        <text>L,L-cystathionine + H2O = L-homocysteine + pyruvate + NH4(+)</text>
        <dbReference type="Rhea" id="RHEA:13965"/>
        <dbReference type="ChEBI" id="CHEBI:15361"/>
        <dbReference type="ChEBI" id="CHEBI:15377"/>
        <dbReference type="ChEBI" id="CHEBI:28938"/>
        <dbReference type="ChEBI" id="CHEBI:58161"/>
        <dbReference type="ChEBI" id="CHEBI:58199"/>
    </reaction>
</comment>
<dbReference type="InterPro" id="IPR015422">
    <property type="entry name" value="PyrdxlP-dep_Trfase_small"/>
</dbReference>
<evidence type="ECO:0000256" key="5">
    <source>
        <dbReference type="ARBA" id="ARBA00047517"/>
    </source>
</evidence>
<evidence type="ECO:0000256" key="2">
    <source>
        <dbReference type="ARBA" id="ARBA00009077"/>
    </source>
</evidence>
<dbReference type="InterPro" id="IPR006233">
    <property type="entry name" value="Cys_b_lyase_bac"/>
</dbReference>
<dbReference type="GO" id="GO:0019450">
    <property type="term" value="P:L-cysteine catabolic process to pyruvate"/>
    <property type="evidence" value="ECO:0007669"/>
    <property type="project" value="TreeGrafter"/>
</dbReference>
<accession>A0A198UJT4</accession>
<comment type="similarity">
    <text evidence="2 7">Belongs to the trans-sulfuration enzymes family.</text>
</comment>
<dbReference type="EC" id="4.4.1.8" evidence="8"/>
<dbReference type="PANTHER" id="PTHR43500:SF1">
    <property type="entry name" value="CYSTATHIONINE BETA-LYASE-RELATED"/>
    <property type="match status" value="1"/>
</dbReference>